<evidence type="ECO:0000256" key="5">
    <source>
        <dbReference type="ARBA" id="ARBA00023242"/>
    </source>
</evidence>
<reference evidence="9" key="1">
    <citation type="submission" date="2018-02" db="EMBL/GenBank/DDBJ databases">
        <authorList>
            <person name="Cohen D.B."/>
            <person name="Kent A.D."/>
        </authorList>
    </citation>
    <scope>NUCLEOTIDE SEQUENCE</scope>
</reference>
<evidence type="ECO:0000259" key="7">
    <source>
        <dbReference type="PROSITE" id="PS51519"/>
    </source>
</evidence>
<evidence type="ECO:0000256" key="1">
    <source>
        <dbReference type="ARBA" id="ARBA00011726"/>
    </source>
</evidence>
<evidence type="ECO:0008006" key="10">
    <source>
        <dbReference type="Google" id="ProtNLM"/>
    </source>
</evidence>
<dbReference type="SUPFAM" id="SSF54277">
    <property type="entry name" value="CAD &amp; PB1 domains"/>
    <property type="match status" value="1"/>
</dbReference>
<comment type="subunit">
    <text evidence="1">Homodimers and heterodimers.</text>
</comment>
<dbReference type="GO" id="GO:0003700">
    <property type="term" value="F:DNA-binding transcription factor activity"/>
    <property type="evidence" value="ECO:0007669"/>
    <property type="project" value="InterPro"/>
</dbReference>
<feature type="region of interest" description="Disordered" evidence="6">
    <location>
        <begin position="577"/>
        <end position="614"/>
    </location>
</feature>
<keyword evidence="5" id="KW-0539">Nucleus</keyword>
<dbReference type="InterPro" id="IPR003035">
    <property type="entry name" value="RWP-RK_dom"/>
</dbReference>
<dbReference type="EMBL" id="OIVN01005001">
    <property type="protein sequence ID" value="SPD20392.1"/>
    <property type="molecule type" value="Genomic_DNA"/>
</dbReference>
<evidence type="ECO:0000313" key="9">
    <source>
        <dbReference type="EMBL" id="SPD20392.1"/>
    </source>
</evidence>
<dbReference type="InterPro" id="IPR045012">
    <property type="entry name" value="NLP"/>
</dbReference>
<keyword evidence="4" id="KW-0804">Transcription</keyword>
<dbReference type="Pfam" id="PF22922">
    <property type="entry name" value="GAF_NLP"/>
    <property type="match status" value="2"/>
</dbReference>
<protein>
    <recommendedName>
        <fullName evidence="10">RWP-RK domain-containing protein</fullName>
    </recommendedName>
</protein>
<dbReference type="Gene3D" id="3.10.20.90">
    <property type="entry name" value="Phosphatidylinositol 3-kinase Catalytic Subunit, Chain A, domain 1"/>
    <property type="match status" value="1"/>
</dbReference>
<keyword evidence="2" id="KW-0805">Transcription regulation</keyword>
<dbReference type="Pfam" id="PF02042">
    <property type="entry name" value="RWP-RK"/>
    <property type="match status" value="1"/>
</dbReference>
<feature type="domain" description="PB1" evidence="8">
    <location>
        <begin position="842"/>
        <end position="925"/>
    </location>
</feature>
<dbReference type="PANTHER" id="PTHR32002:SF46">
    <property type="entry name" value="PROTEIN NLP2"/>
    <property type="match status" value="1"/>
</dbReference>
<dbReference type="InterPro" id="IPR055081">
    <property type="entry name" value="NLP1-9_GAF"/>
</dbReference>
<dbReference type="InterPro" id="IPR034891">
    <property type="entry name" value="PB1_NLP"/>
</dbReference>
<dbReference type="GO" id="GO:0003677">
    <property type="term" value="F:DNA binding"/>
    <property type="evidence" value="ECO:0007669"/>
    <property type="project" value="UniProtKB-KW"/>
</dbReference>
<name>A0A2N9I6V8_FAGSY</name>
<evidence type="ECO:0000256" key="3">
    <source>
        <dbReference type="ARBA" id="ARBA00023125"/>
    </source>
</evidence>
<gene>
    <name evidence="9" type="ORF">FSB_LOCUS48274</name>
</gene>
<dbReference type="AlphaFoldDB" id="A0A2N9I6V8"/>
<dbReference type="SMART" id="SM00666">
    <property type="entry name" value="PB1"/>
    <property type="match status" value="1"/>
</dbReference>
<dbReference type="InterPro" id="IPR053793">
    <property type="entry name" value="PB1-like"/>
</dbReference>
<sequence length="942" mass="104312">MEIERKLNMEYSGFTPNNSTTTYGNFSDNNTVASDFMGEFLSEGCWLETSTGGFNFLPPAPLPSTTLALNDPSSHYYLPSLDSNPHQQMDQEDQTEGAFPESESILVEGTELGRRRWIGPRANPGPCSSVKERLVLAIEYLKECTKNMNVLIQLWVPIRKGGRYFLSTYDQPYSFDPNSKSLADYRNVSRAYQFAVEEDREESVGIPGRVFLGRLPEWTPDVRFFKRDEYPRISYAQQYDIRGSLALPVFERGSGTCLGVVEIVTTTQKINYRPELQHVCQALEAVDLRSSQYFSPPSVKACDELYQAALNEIVEVITSVCKTHRLPLALTWAPCVQQGKGGCRHSDENFTHCVSTVDTACYVADLEFLGFLEACSEYHLFRGQGTVGTAFTTTKPCFATDITAFSKTEYPLSHHARMFGLRAAVAIPLRSFYTGSADFVLEFFLPKDCQDPEEQKQMLNSLSIVLQQACQNLHAVVDKELEEEAVLYPVKEVVVASDGKPAISSTTNAWKEACSKESSWLAHMMEAQQKGKGVSISLEYQEEEPNEEFKVTTHWDNSSTQVGLRSGQAFSEFGAQLQRSSESKGSVEAGGDSYSYGGRHSSGGRKAGEKRRTKTEKTISLPFLRQYFAGSLKDAAKSIGVCPTTLKRICRQHGITRWPSRKIKKVGHSLRKLQLVIDSVQGAEGSIKIDSFYNSFPEFSSQQAHSTFSSLKMSDNSNSKQESGLFSFGSSAPLKSPASSCSQTSSSSIYCATGVKQHSTTINALSSADTLMTENLCGILHGASCSDAELHALNQHEPNLIIHRAESLNKSIGEHPGLETLPPSLLPEISSQNSRDGCGGGAFRVKATFGDVKIRFSLHPNWSFGALQLEIARRLNLDDVSRVDIKYLDDDCEWILLTCDADLQECMEIFRASQGHTIRLSLHHASNQSLGSPFGRMACLKS</sequence>
<organism evidence="9">
    <name type="scientific">Fagus sylvatica</name>
    <name type="common">Beechnut</name>
    <dbReference type="NCBI Taxonomy" id="28930"/>
    <lineage>
        <taxon>Eukaryota</taxon>
        <taxon>Viridiplantae</taxon>
        <taxon>Streptophyta</taxon>
        <taxon>Embryophyta</taxon>
        <taxon>Tracheophyta</taxon>
        <taxon>Spermatophyta</taxon>
        <taxon>Magnoliopsida</taxon>
        <taxon>eudicotyledons</taxon>
        <taxon>Gunneridae</taxon>
        <taxon>Pentapetalae</taxon>
        <taxon>rosids</taxon>
        <taxon>fabids</taxon>
        <taxon>Fagales</taxon>
        <taxon>Fagaceae</taxon>
        <taxon>Fagus</taxon>
    </lineage>
</organism>
<dbReference type="InterPro" id="IPR000270">
    <property type="entry name" value="PB1_dom"/>
</dbReference>
<evidence type="ECO:0000256" key="4">
    <source>
        <dbReference type="ARBA" id="ARBA00023163"/>
    </source>
</evidence>
<feature type="domain" description="RWP-RK" evidence="7">
    <location>
        <begin position="605"/>
        <end position="686"/>
    </location>
</feature>
<accession>A0A2N9I6V8</accession>
<proteinExistence type="predicted"/>
<dbReference type="PROSITE" id="PS51745">
    <property type="entry name" value="PB1"/>
    <property type="match status" value="1"/>
</dbReference>
<evidence type="ECO:0000256" key="2">
    <source>
        <dbReference type="ARBA" id="ARBA00023015"/>
    </source>
</evidence>
<keyword evidence="3" id="KW-0238">DNA-binding</keyword>
<evidence type="ECO:0000256" key="6">
    <source>
        <dbReference type="SAM" id="MobiDB-lite"/>
    </source>
</evidence>
<dbReference type="CDD" id="cd06407">
    <property type="entry name" value="PB1_NLP"/>
    <property type="match status" value="1"/>
</dbReference>
<feature type="compositionally biased region" description="Low complexity" evidence="6">
    <location>
        <begin position="590"/>
        <end position="599"/>
    </location>
</feature>
<dbReference type="PROSITE" id="PS51519">
    <property type="entry name" value="RWP_RK"/>
    <property type="match status" value="1"/>
</dbReference>
<dbReference type="Pfam" id="PF00564">
    <property type="entry name" value="PB1"/>
    <property type="match status" value="1"/>
</dbReference>
<evidence type="ECO:0000259" key="8">
    <source>
        <dbReference type="PROSITE" id="PS51745"/>
    </source>
</evidence>
<dbReference type="PANTHER" id="PTHR32002">
    <property type="entry name" value="PROTEIN NLP8"/>
    <property type="match status" value="1"/>
</dbReference>